<dbReference type="RefSeq" id="WP_213540519.1">
    <property type="nucleotide sequence ID" value="NZ_AP023418.1"/>
</dbReference>
<dbReference type="PANTHER" id="PTHR43135">
    <property type="entry name" value="ALPHA-D-RIBOSE 1-METHYLPHOSPHONATE 5-TRIPHOSPHATE DIPHOSPHATASE"/>
    <property type="match status" value="1"/>
</dbReference>
<dbReference type="InterPro" id="IPR006680">
    <property type="entry name" value="Amidohydro-rel"/>
</dbReference>
<dbReference type="InterPro" id="IPR011059">
    <property type="entry name" value="Metal-dep_hydrolase_composite"/>
</dbReference>
<accession>A0A810Q0L3</accession>
<dbReference type="AlphaFoldDB" id="A0A810Q0L3"/>
<gene>
    <name evidence="2" type="ORF">MM50RIKEN_16310</name>
</gene>
<name>A0A810Q0L3_9FIRM</name>
<dbReference type="Gene3D" id="3.20.20.140">
    <property type="entry name" value="Metal-dependent hydrolases"/>
    <property type="match status" value="1"/>
</dbReference>
<dbReference type="SUPFAM" id="SSF51338">
    <property type="entry name" value="Composite domain of metallo-dependent hydrolases"/>
    <property type="match status" value="1"/>
</dbReference>
<dbReference type="GO" id="GO:0016810">
    <property type="term" value="F:hydrolase activity, acting on carbon-nitrogen (but not peptide) bonds"/>
    <property type="evidence" value="ECO:0007669"/>
    <property type="project" value="InterPro"/>
</dbReference>
<reference evidence="2" key="1">
    <citation type="submission" date="2020-09" db="EMBL/GenBank/DDBJ databases">
        <title>New species isolated from human feces.</title>
        <authorList>
            <person name="Kitahara M."/>
            <person name="Shigeno Y."/>
            <person name="Shime M."/>
            <person name="Matsumoto Y."/>
            <person name="Nakamura S."/>
            <person name="Motooka D."/>
            <person name="Fukuoka S."/>
            <person name="Nishikawa H."/>
            <person name="Benno Y."/>
        </authorList>
    </citation>
    <scope>NUCLEOTIDE SEQUENCE</scope>
    <source>
        <strain evidence="2">MM50</strain>
    </source>
</reference>
<dbReference type="KEGG" id="vcop:MM50RIKEN_16310"/>
<dbReference type="CDD" id="cd01309">
    <property type="entry name" value="Met_dep_hydrolase_C"/>
    <property type="match status" value="1"/>
</dbReference>
<dbReference type="PANTHER" id="PTHR43135:SF3">
    <property type="entry name" value="ALPHA-D-RIBOSE 1-METHYLPHOSPHONATE 5-TRIPHOSPHATE DIPHOSPHATASE"/>
    <property type="match status" value="1"/>
</dbReference>
<feature type="domain" description="Amidohydrolase-related" evidence="1">
    <location>
        <begin position="222"/>
        <end position="379"/>
    </location>
</feature>
<proteinExistence type="predicted"/>
<dbReference type="InterPro" id="IPR051781">
    <property type="entry name" value="Metallo-dep_Hydrolase"/>
</dbReference>
<dbReference type="Proteomes" id="UP000681035">
    <property type="component" value="Chromosome"/>
</dbReference>
<organism evidence="2 3">
    <name type="scientific">Vescimonas coprocola</name>
    <dbReference type="NCBI Taxonomy" id="2714355"/>
    <lineage>
        <taxon>Bacteria</taxon>
        <taxon>Bacillati</taxon>
        <taxon>Bacillota</taxon>
        <taxon>Clostridia</taxon>
        <taxon>Eubacteriales</taxon>
        <taxon>Oscillospiraceae</taxon>
        <taxon>Vescimonas</taxon>
    </lineage>
</organism>
<protein>
    <submittedName>
        <fullName evidence="2">Amidohydrolase</fullName>
    </submittedName>
</protein>
<sequence length="383" mass="40787">MILIQNAHIMPIVGPELPNGCLLAEDGRITAIAPHIDAPEGCTVIDAGGRLLTPGCVEAHCHIGLDNECLRWEGMDYNEIVEPLTPQLRAIDSINPQDGAFPNALRGGVTTACTGPGSANVVGGTFTVLKLAGKRVDNMLLKEPAAMKCAFGENPKGCYGQGLKKSPMTRMAVAALLRELLFKTRRYRDDKLAGKNPAFDMKLEAMLPVINGEIPLKCHAHRADDILTAVRIAKEFGVKATLDHCTDGELISDELAKEGLPVFVGPTLGSKSKAELRHKSFTTPGTLYHAGLTVSIITDAPVIPLEKLPMCAGLAANAGLPMEEAWRAITINPARSLGIDSRVGSLEPGKDADLVLWTADPLTTIGAEAYCTIVDGKVVYQAE</sequence>
<dbReference type="InterPro" id="IPR032466">
    <property type="entry name" value="Metal_Hydrolase"/>
</dbReference>
<dbReference type="EMBL" id="AP023418">
    <property type="protein sequence ID" value="BCK81868.1"/>
    <property type="molecule type" value="Genomic_DNA"/>
</dbReference>
<dbReference type="SUPFAM" id="SSF51556">
    <property type="entry name" value="Metallo-dependent hydrolases"/>
    <property type="match status" value="1"/>
</dbReference>
<evidence type="ECO:0000313" key="3">
    <source>
        <dbReference type="Proteomes" id="UP000681035"/>
    </source>
</evidence>
<evidence type="ECO:0000313" key="2">
    <source>
        <dbReference type="EMBL" id="BCK81868.1"/>
    </source>
</evidence>
<evidence type="ECO:0000259" key="1">
    <source>
        <dbReference type="Pfam" id="PF01979"/>
    </source>
</evidence>
<keyword evidence="3" id="KW-1185">Reference proteome</keyword>
<dbReference type="Pfam" id="PF01979">
    <property type="entry name" value="Amidohydro_1"/>
    <property type="match status" value="1"/>
</dbReference>